<dbReference type="RefSeq" id="XP_018060930.1">
    <property type="nucleotide sequence ID" value="XM_018216530.1"/>
</dbReference>
<dbReference type="KEGG" id="psco:LY89DRAFT_692390"/>
<gene>
    <name evidence="1" type="ORF">LY89DRAFT_692390</name>
</gene>
<name>A0A132B2E8_MOLSC</name>
<dbReference type="OrthoDB" id="3358371at2759"/>
<dbReference type="InParanoid" id="A0A132B2E8"/>
<proteinExistence type="predicted"/>
<dbReference type="EMBL" id="KQ947445">
    <property type="protein sequence ID" value="KUJ06575.1"/>
    <property type="molecule type" value="Genomic_DNA"/>
</dbReference>
<dbReference type="AlphaFoldDB" id="A0A132B2E8"/>
<sequence length="132" mass="14502">MADPIASSPLPYYSAVDDTGRLVHALLRASPGKKLIGVNEWLSLRDFAKVLGQSLKKGVKFVDSNPDFTMGDPDLEEDFADMVGWLVEFGYDGGKVDKSVVQPAELGVTLDLLSVKEWCAKQDWEKVLEVEG</sequence>
<dbReference type="STRING" id="149040.A0A132B2E8"/>
<reference evidence="1 2" key="1">
    <citation type="submission" date="2015-10" db="EMBL/GenBank/DDBJ databases">
        <title>Full genome of DAOMC 229536 Phialocephala scopiformis, a fungal endophyte of spruce producing the potent anti-insectan compound rugulosin.</title>
        <authorList>
            <consortium name="DOE Joint Genome Institute"/>
            <person name="Walker A.K."/>
            <person name="Frasz S.L."/>
            <person name="Seifert K.A."/>
            <person name="Miller J.D."/>
            <person name="Mondo S.J."/>
            <person name="Labutti K."/>
            <person name="Lipzen A."/>
            <person name="Dockter R."/>
            <person name="Kennedy M."/>
            <person name="Grigoriev I.V."/>
            <person name="Spatafora J.W."/>
        </authorList>
    </citation>
    <scope>NUCLEOTIDE SEQUENCE [LARGE SCALE GENOMIC DNA]</scope>
    <source>
        <strain evidence="1 2">CBS 120377</strain>
    </source>
</reference>
<dbReference type="GeneID" id="28826256"/>
<dbReference type="InterPro" id="IPR036291">
    <property type="entry name" value="NAD(P)-bd_dom_sf"/>
</dbReference>
<dbReference type="SUPFAM" id="SSF51735">
    <property type="entry name" value="NAD(P)-binding Rossmann-fold domains"/>
    <property type="match status" value="1"/>
</dbReference>
<evidence type="ECO:0000313" key="1">
    <source>
        <dbReference type="EMBL" id="KUJ06575.1"/>
    </source>
</evidence>
<dbReference type="Gene3D" id="3.40.50.720">
    <property type="entry name" value="NAD(P)-binding Rossmann-like Domain"/>
    <property type="match status" value="1"/>
</dbReference>
<organism evidence="1 2">
    <name type="scientific">Mollisia scopiformis</name>
    <name type="common">Conifer needle endophyte fungus</name>
    <name type="synonym">Phialocephala scopiformis</name>
    <dbReference type="NCBI Taxonomy" id="149040"/>
    <lineage>
        <taxon>Eukaryota</taxon>
        <taxon>Fungi</taxon>
        <taxon>Dikarya</taxon>
        <taxon>Ascomycota</taxon>
        <taxon>Pezizomycotina</taxon>
        <taxon>Leotiomycetes</taxon>
        <taxon>Helotiales</taxon>
        <taxon>Mollisiaceae</taxon>
        <taxon>Mollisia</taxon>
    </lineage>
</organism>
<evidence type="ECO:0000313" key="2">
    <source>
        <dbReference type="Proteomes" id="UP000070700"/>
    </source>
</evidence>
<dbReference type="Proteomes" id="UP000070700">
    <property type="component" value="Unassembled WGS sequence"/>
</dbReference>
<protein>
    <submittedName>
        <fullName evidence="1">Uncharacterized protein</fullName>
    </submittedName>
</protein>
<accession>A0A132B2E8</accession>
<keyword evidence="2" id="KW-1185">Reference proteome</keyword>